<name>A0A0M4NAD3_LEPIR</name>
<dbReference type="AlphaFoldDB" id="A0A0M4NAD3"/>
<dbReference type="Proteomes" id="UP000056502">
    <property type="component" value="Chromosome I"/>
</dbReference>
<proteinExistence type="predicted"/>
<protein>
    <submittedName>
        <fullName evidence="1">Uncharacterized protein</fullName>
    </submittedName>
</protein>
<evidence type="ECO:0000313" key="2">
    <source>
        <dbReference type="Proteomes" id="UP000056502"/>
    </source>
</evidence>
<sequence>MSLSDVFKAIRESEKNPGKFMASALSGLDPNTRGILQKKMNGEMSGMKFGYKDFASDSSEIKAGYNKGLELDNLKKETFASSIGADAANVGYEMNKAMINMFKENQGAMKGLVQVVGGIEKALLPVVSTGIGAIVAMFKKSPGT</sequence>
<reference evidence="1 2" key="1">
    <citation type="journal article" date="2015" name="Genome Announc.">
        <title>Whole-Genome Sequence of Leptospira interrogans Serovar Hardjo Subtype Hardjoprajitno Strain Norma, Isolated from Cattle in a Leptospirosis Outbreak in Brazil.</title>
        <authorList>
            <person name="Cosate M.R."/>
            <person name="Soares S.C."/>
            <person name="Mendes T.A."/>
            <person name="Raittz R.T."/>
            <person name="Moreira E.C."/>
            <person name="Leite R."/>
            <person name="Fernandes G.R."/>
            <person name="Haddad J.P."/>
            <person name="Ortega J.M."/>
        </authorList>
    </citation>
    <scope>NUCLEOTIDE SEQUENCE [LARGE SCALE GENOMIC DNA]</scope>
    <source>
        <strain evidence="1 2">Norma</strain>
    </source>
</reference>
<dbReference type="PATRIC" id="fig|1279460.3.peg.3241"/>
<organism evidence="1">
    <name type="scientific">Leptospira interrogans serovar Hardjo str. Norma</name>
    <dbReference type="NCBI Taxonomy" id="1279460"/>
    <lineage>
        <taxon>Bacteria</taxon>
        <taxon>Pseudomonadati</taxon>
        <taxon>Spirochaetota</taxon>
        <taxon>Spirochaetia</taxon>
        <taxon>Leptospirales</taxon>
        <taxon>Leptospiraceae</taxon>
        <taxon>Leptospira</taxon>
    </lineage>
</organism>
<gene>
    <name evidence="1" type="ORF">G436_3198</name>
</gene>
<evidence type="ECO:0000313" key="1">
    <source>
        <dbReference type="EMBL" id="ALE40356.1"/>
    </source>
</evidence>
<dbReference type="EMBL" id="CP012603">
    <property type="protein sequence ID" value="ALE40356.1"/>
    <property type="molecule type" value="Genomic_DNA"/>
</dbReference>
<accession>A0A0M4NAD3</accession>